<dbReference type="Proteomes" id="UP000184334">
    <property type="component" value="Unassembled WGS sequence"/>
</dbReference>
<feature type="domain" description="Pyruvate/ketoisovalerate oxidoreductase catalytic" evidence="2">
    <location>
        <begin position="15"/>
        <end position="178"/>
    </location>
</feature>
<dbReference type="GO" id="GO:0016903">
    <property type="term" value="F:oxidoreductase activity, acting on the aldehyde or oxo group of donors"/>
    <property type="evidence" value="ECO:0007669"/>
    <property type="project" value="InterPro"/>
</dbReference>
<evidence type="ECO:0000313" key="3">
    <source>
        <dbReference type="EMBL" id="SHE99931.1"/>
    </source>
</evidence>
<dbReference type="RefSeq" id="WP_072865179.1">
    <property type="nucleotide sequence ID" value="NZ_FQUI01000027.1"/>
</dbReference>
<organism evidence="3 4">
    <name type="scientific">Marinitoga hydrogenitolerans (strain DSM 16785 / JCM 12826 / AT1271)</name>
    <dbReference type="NCBI Taxonomy" id="1122195"/>
    <lineage>
        <taxon>Bacteria</taxon>
        <taxon>Thermotogati</taxon>
        <taxon>Thermotogota</taxon>
        <taxon>Thermotogae</taxon>
        <taxon>Petrotogales</taxon>
        <taxon>Petrotogaceae</taxon>
        <taxon>Marinitoga</taxon>
    </lineage>
</organism>
<dbReference type="AlphaFoldDB" id="A0A1M4Y2E9"/>
<evidence type="ECO:0000259" key="2">
    <source>
        <dbReference type="Pfam" id="PF01558"/>
    </source>
</evidence>
<dbReference type="InterPro" id="IPR002869">
    <property type="entry name" value="Pyrv_flavodox_OxRed_cen"/>
</dbReference>
<protein>
    <submittedName>
        <fullName evidence="3">2-oxoglutarate ferredoxin oxidoreductase subunit gamma</fullName>
    </submittedName>
</protein>
<comment type="caution">
    <text evidence="3">The sequence shown here is derived from an EMBL/GenBank/DDBJ whole genome shotgun (WGS) entry which is preliminary data.</text>
</comment>
<dbReference type="OrthoDB" id="9789125at2"/>
<dbReference type="PANTHER" id="PTHR42730">
    <property type="entry name" value="2-OXOGLUTARATE SYNTHASE SUBUNIT KORC"/>
    <property type="match status" value="1"/>
</dbReference>
<keyword evidence="4" id="KW-1185">Reference proteome</keyword>
<keyword evidence="1" id="KW-0560">Oxidoreductase</keyword>
<proteinExistence type="predicted"/>
<name>A0A1M4Y2E9_MARH1</name>
<dbReference type="SUPFAM" id="SSF53323">
    <property type="entry name" value="Pyruvate-ferredoxin oxidoreductase, PFOR, domain III"/>
    <property type="match status" value="1"/>
</dbReference>
<accession>A0A1M4Y2E9</accession>
<dbReference type="Gene3D" id="3.40.920.10">
    <property type="entry name" value="Pyruvate-ferredoxin oxidoreductase, PFOR, domain III"/>
    <property type="match status" value="1"/>
</dbReference>
<dbReference type="InterPro" id="IPR052554">
    <property type="entry name" value="2-oxoglutarate_synth_KorC"/>
</dbReference>
<dbReference type="STRING" id="1122195.SAMN02745164_01574"/>
<sequence>MNLKDPKSVRISGMGGQGNILMGLILAESLVNEGYWVVQSQHYGAQVRGGLSFCDVLYSDEVIDYPKAEVFDVLYIMNDIAFPHLSMVKNNGIVFYDSSYIKALPQTVSRITKKIVAIPASKLAYEELGNTNVANMIGLGAIAKNCSIVKLETLIKIMKKRVNPRFYELDEKALKIGYNYTDKKYEIKTNENNGRGF</sequence>
<gene>
    <name evidence="3" type="ORF">SAMN02745164_01574</name>
</gene>
<dbReference type="InterPro" id="IPR019752">
    <property type="entry name" value="Pyrv/ketoisovalerate_OxRed_cat"/>
</dbReference>
<reference evidence="3" key="1">
    <citation type="submission" date="2016-11" db="EMBL/GenBank/DDBJ databases">
        <authorList>
            <person name="Varghese N."/>
            <person name="Submissions S."/>
        </authorList>
    </citation>
    <scope>NUCLEOTIDE SEQUENCE [LARGE SCALE GENOMIC DNA]</scope>
    <source>
        <strain evidence="3">DSM 16785</strain>
    </source>
</reference>
<dbReference type="PANTHER" id="PTHR42730:SF1">
    <property type="entry name" value="2-OXOGLUTARATE SYNTHASE SUBUNIT KORC"/>
    <property type="match status" value="1"/>
</dbReference>
<evidence type="ECO:0000256" key="1">
    <source>
        <dbReference type="ARBA" id="ARBA00023002"/>
    </source>
</evidence>
<dbReference type="Pfam" id="PF01558">
    <property type="entry name" value="POR"/>
    <property type="match status" value="1"/>
</dbReference>
<evidence type="ECO:0000313" key="4">
    <source>
        <dbReference type="Proteomes" id="UP000184334"/>
    </source>
</evidence>
<dbReference type="EMBL" id="FQUI01000027">
    <property type="protein sequence ID" value="SHE99931.1"/>
    <property type="molecule type" value="Genomic_DNA"/>
</dbReference>